<dbReference type="AlphaFoldDB" id="A0A1W1IIA9"/>
<evidence type="ECO:0000313" key="2">
    <source>
        <dbReference type="Proteomes" id="UP000195985"/>
    </source>
</evidence>
<organism evidence="1 2">
    <name type="scientific">Trichococcus pasteurii</name>
    <dbReference type="NCBI Taxonomy" id="43064"/>
    <lineage>
        <taxon>Bacteria</taxon>
        <taxon>Bacillati</taxon>
        <taxon>Bacillota</taxon>
        <taxon>Bacilli</taxon>
        <taxon>Lactobacillales</taxon>
        <taxon>Carnobacteriaceae</taxon>
        <taxon>Trichococcus</taxon>
    </lineage>
</organism>
<name>A0A1W1IIA9_9LACT</name>
<accession>A0A1W1IIA9</accession>
<proteinExistence type="predicted"/>
<dbReference type="EMBL" id="FWEY01000009">
    <property type="protein sequence ID" value="SLM52764.1"/>
    <property type="molecule type" value="Genomic_DNA"/>
</dbReference>
<dbReference type="OrthoDB" id="2167238at2"/>
<protein>
    <submittedName>
        <fullName evidence="1">Uncharacterized protein</fullName>
    </submittedName>
</protein>
<gene>
    <name evidence="1" type="ORF">TPAS_2471</name>
</gene>
<reference evidence="2" key="1">
    <citation type="submission" date="2016-04" db="EMBL/GenBank/DDBJ databases">
        <authorList>
            <person name="Strepis N."/>
        </authorList>
    </citation>
    <scope>NUCLEOTIDE SEQUENCE [LARGE SCALE GENOMIC DNA]</scope>
</reference>
<dbReference type="RefSeq" id="WP_086943514.1">
    <property type="nucleotide sequence ID" value="NZ_FONM01000016.1"/>
</dbReference>
<evidence type="ECO:0000313" key="1">
    <source>
        <dbReference type="EMBL" id="SLM52764.1"/>
    </source>
</evidence>
<dbReference type="Proteomes" id="UP000195985">
    <property type="component" value="Unassembled WGS sequence"/>
</dbReference>
<sequence length="140" mass="15984">MVKMESKFAGKILVLGDCQLSDACIQKICKNNGLKKDVFKFIEYSRVKMFDFESLLDTDRYSDIFVAASPHKAKKIEGSTSVCQFLLDYQERLPRVTQLRLTGGSLGLSKNNLENALISSKLLELRHERTKVEIIFTHHN</sequence>
<dbReference type="STRING" id="43064.SAMN04488086_1168"/>
<keyword evidence="2" id="KW-1185">Reference proteome</keyword>